<evidence type="ECO:0000313" key="3">
    <source>
        <dbReference type="Proteomes" id="UP000242502"/>
    </source>
</evidence>
<organism evidence="2 3">
    <name type="scientific">Candidatus Endobugula sertula</name>
    <name type="common">Bugula neritina bacterial symbiont</name>
    <dbReference type="NCBI Taxonomy" id="62101"/>
    <lineage>
        <taxon>Bacteria</taxon>
        <taxon>Pseudomonadati</taxon>
        <taxon>Pseudomonadota</taxon>
        <taxon>Gammaproteobacteria</taxon>
        <taxon>Cellvibrionales</taxon>
        <taxon>Cellvibrionaceae</taxon>
        <taxon>Candidatus Endobugula</taxon>
    </lineage>
</organism>
<evidence type="ECO:0008006" key="4">
    <source>
        <dbReference type="Google" id="ProtNLM"/>
    </source>
</evidence>
<name>A0A1D2QQ01_9GAMM</name>
<feature type="transmembrane region" description="Helical" evidence="1">
    <location>
        <begin position="64"/>
        <end position="82"/>
    </location>
</feature>
<feature type="transmembrane region" description="Helical" evidence="1">
    <location>
        <begin position="41"/>
        <end position="58"/>
    </location>
</feature>
<keyword evidence="1" id="KW-1133">Transmembrane helix</keyword>
<feature type="transmembrane region" description="Helical" evidence="1">
    <location>
        <begin position="12"/>
        <end position="29"/>
    </location>
</feature>
<keyword evidence="1" id="KW-0812">Transmembrane</keyword>
<proteinExistence type="predicted"/>
<comment type="caution">
    <text evidence="2">The sequence shown here is derived from an EMBL/GenBank/DDBJ whole genome shotgun (WGS) entry which is preliminary data.</text>
</comment>
<evidence type="ECO:0000256" key="1">
    <source>
        <dbReference type="SAM" id="Phobius"/>
    </source>
</evidence>
<dbReference type="AlphaFoldDB" id="A0A1D2QQ01"/>
<protein>
    <recommendedName>
        <fullName evidence="4">Major facilitator superfamily (MFS) profile domain-containing protein</fullName>
    </recommendedName>
</protein>
<gene>
    <name evidence="2" type="ORF">AB835_07550</name>
</gene>
<keyword evidence="1" id="KW-0472">Membrane</keyword>
<reference evidence="2 3" key="1">
    <citation type="journal article" date="2016" name="Appl. Environ. Microbiol.">
        <title>Lack of Overt Genome Reduction in the Bryostatin-Producing Bryozoan Symbiont "Candidatus Endobugula sertula".</title>
        <authorList>
            <person name="Miller I.J."/>
            <person name="Vanee N."/>
            <person name="Fong S.S."/>
            <person name="Lim-Fong G.E."/>
            <person name="Kwan J.C."/>
        </authorList>
    </citation>
    <scope>NUCLEOTIDE SEQUENCE [LARGE SCALE GENOMIC DNA]</scope>
    <source>
        <strain evidence="2">AB1-4</strain>
    </source>
</reference>
<dbReference type="EMBL" id="MDLC01000023">
    <property type="protein sequence ID" value="ODS23651.1"/>
    <property type="molecule type" value="Genomic_DNA"/>
</dbReference>
<accession>A0A1D2QQ01</accession>
<evidence type="ECO:0000313" key="2">
    <source>
        <dbReference type="EMBL" id="ODS23651.1"/>
    </source>
</evidence>
<dbReference type="Proteomes" id="UP000242502">
    <property type="component" value="Unassembled WGS sequence"/>
</dbReference>
<sequence>MINETMNETSLIFTSIIAFALGYGLGYFAKNIGGLARRWGIFTVLLFPMIFIVLFGGAEAIYKMHNIVLSLIFAAGFAVRMIRR</sequence>
<dbReference type="STRING" id="62101.AB835_07550"/>